<sequence length="124" mass="13662">MELRSGVQVRAAQVHPTAFLHSPLPPSNGDIRRTAVQPVARHSGASPRCGGSGNESHIKSVHLRRSFATYSQRLQSICETVQSHLNVLSRLVSSRPDILNDFLAGERTYIEEEDLTIGSGINYR</sequence>
<protein>
    <submittedName>
        <fullName evidence="1">Uncharacterized protein</fullName>
    </submittedName>
</protein>
<name>A0A284S6U1_ARMOS</name>
<reference evidence="2" key="1">
    <citation type="journal article" date="2017" name="Nat. Ecol. Evol.">
        <title>Genome expansion and lineage-specific genetic innovations in the forest pathogenic fungi Armillaria.</title>
        <authorList>
            <person name="Sipos G."/>
            <person name="Prasanna A.N."/>
            <person name="Walter M.C."/>
            <person name="O'Connor E."/>
            <person name="Balint B."/>
            <person name="Krizsan K."/>
            <person name="Kiss B."/>
            <person name="Hess J."/>
            <person name="Varga T."/>
            <person name="Slot J."/>
            <person name="Riley R."/>
            <person name="Boka B."/>
            <person name="Rigling D."/>
            <person name="Barry K."/>
            <person name="Lee J."/>
            <person name="Mihaltcheva S."/>
            <person name="LaButti K."/>
            <person name="Lipzen A."/>
            <person name="Waldron R."/>
            <person name="Moloney N.M."/>
            <person name="Sperisen C."/>
            <person name="Kredics L."/>
            <person name="Vagvoelgyi C."/>
            <person name="Patrignani A."/>
            <person name="Fitzpatrick D."/>
            <person name="Nagy I."/>
            <person name="Doyle S."/>
            <person name="Anderson J.B."/>
            <person name="Grigoriev I.V."/>
            <person name="Gueldener U."/>
            <person name="Muensterkoetter M."/>
            <person name="Nagy L.G."/>
        </authorList>
    </citation>
    <scope>NUCLEOTIDE SEQUENCE [LARGE SCALE GENOMIC DNA]</scope>
    <source>
        <strain evidence="2">C18/9</strain>
    </source>
</reference>
<gene>
    <name evidence="1" type="ORF">ARMOST_20252</name>
</gene>
<dbReference type="EMBL" id="FUEG01000037">
    <property type="protein sequence ID" value="SJL16723.1"/>
    <property type="molecule type" value="Genomic_DNA"/>
</dbReference>
<dbReference type="OrthoDB" id="10654199at2759"/>
<dbReference type="Proteomes" id="UP000219338">
    <property type="component" value="Unassembled WGS sequence"/>
</dbReference>
<evidence type="ECO:0000313" key="1">
    <source>
        <dbReference type="EMBL" id="SJL16723.1"/>
    </source>
</evidence>
<evidence type="ECO:0000313" key="2">
    <source>
        <dbReference type="Proteomes" id="UP000219338"/>
    </source>
</evidence>
<dbReference type="AlphaFoldDB" id="A0A284S6U1"/>
<proteinExistence type="predicted"/>
<accession>A0A284S6U1</accession>
<organism evidence="1 2">
    <name type="scientific">Armillaria ostoyae</name>
    <name type="common">Armillaria root rot fungus</name>
    <dbReference type="NCBI Taxonomy" id="47428"/>
    <lineage>
        <taxon>Eukaryota</taxon>
        <taxon>Fungi</taxon>
        <taxon>Dikarya</taxon>
        <taxon>Basidiomycota</taxon>
        <taxon>Agaricomycotina</taxon>
        <taxon>Agaricomycetes</taxon>
        <taxon>Agaricomycetidae</taxon>
        <taxon>Agaricales</taxon>
        <taxon>Marasmiineae</taxon>
        <taxon>Physalacriaceae</taxon>
        <taxon>Armillaria</taxon>
    </lineage>
</organism>
<keyword evidence="2" id="KW-1185">Reference proteome</keyword>